<organism evidence="2 3">
    <name type="scientific">Acidilobus saccharovorans (strain DSM 16705 / JCM 18335 / VKM B-2471 / 345-15)</name>
    <dbReference type="NCBI Taxonomy" id="666510"/>
    <lineage>
        <taxon>Archaea</taxon>
        <taxon>Thermoproteota</taxon>
        <taxon>Thermoprotei</taxon>
        <taxon>Acidilobales</taxon>
        <taxon>Acidilobaceae</taxon>
        <taxon>Acidilobus</taxon>
    </lineage>
</organism>
<gene>
    <name evidence="2" type="ordered locus">ASAC_0328</name>
</gene>
<evidence type="ECO:0000313" key="3">
    <source>
        <dbReference type="Proteomes" id="UP000000346"/>
    </source>
</evidence>
<dbReference type="GeneID" id="9498551"/>
<keyword evidence="1" id="KW-1133">Transmembrane helix</keyword>
<accession>D9Q097</accession>
<feature type="transmembrane region" description="Helical" evidence="1">
    <location>
        <begin position="48"/>
        <end position="64"/>
    </location>
</feature>
<reference evidence="2 3" key="1">
    <citation type="journal article" date="2010" name="Appl. Environ. Microbiol.">
        <title>The genome sequence of the crenarchaeon Acidilobus saccharovorans supports a new order, Acidilobales, and suggests an important ecological role in terrestrial acidic hot springs.</title>
        <authorList>
            <person name="Mardanov A.V."/>
            <person name="Svetlitchnyi V.A."/>
            <person name="Beletsky A.V."/>
            <person name="Prokofeva M.I."/>
            <person name="Bonch-Osmolovskaya E.A."/>
            <person name="Ravin N.V."/>
            <person name="Skryabin K.G."/>
        </authorList>
    </citation>
    <scope>NUCLEOTIDE SEQUENCE [LARGE SCALE GENOMIC DNA]</scope>
    <source>
        <strain evidence="3">DSM 16705 / JCM 18335 / VKM B-2471 / 345-15</strain>
    </source>
</reference>
<keyword evidence="3" id="KW-1185">Reference proteome</keyword>
<dbReference type="HOGENOM" id="CLU_1792008_0_0_2"/>
<dbReference type="Proteomes" id="UP000000346">
    <property type="component" value="Chromosome"/>
</dbReference>
<keyword evidence="1" id="KW-0812">Transmembrane</keyword>
<sequence length="144" mass="16074">MSNTDAGSELQHEFIRKLEIAMLGVLSIISLLIGYMVGLVAARAFSDSSIVVSLLLYLLLLAFYPRYRFPFLAYMVGADIGSLVFDIAVLHAKVVIYPLVVLLVNDLGKFSVNIDFVQLLVLLEVIVYIARKLHKARNRKMEAS</sequence>
<proteinExistence type="predicted"/>
<protein>
    <submittedName>
        <fullName evidence="2">Uncharacterized protein</fullName>
    </submittedName>
</protein>
<dbReference type="AlphaFoldDB" id="D9Q097"/>
<dbReference type="RefSeq" id="WP_013266247.1">
    <property type="nucleotide sequence ID" value="NC_014374.1"/>
</dbReference>
<evidence type="ECO:0000313" key="2">
    <source>
        <dbReference type="EMBL" id="ADL18735.1"/>
    </source>
</evidence>
<evidence type="ECO:0000256" key="1">
    <source>
        <dbReference type="SAM" id="Phobius"/>
    </source>
</evidence>
<dbReference type="InParanoid" id="D9Q097"/>
<keyword evidence="1" id="KW-0472">Membrane</keyword>
<name>D9Q097_ACIS3</name>
<feature type="transmembrane region" description="Helical" evidence="1">
    <location>
        <begin position="20"/>
        <end position="42"/>
    </location>
</feature>
<dbReference type="KEGG" id="asc:ASAC_0328"/>
<dbReference type="EMBL" id="CP001742">
    <property type="protein sequence ID" value="ADL18735.1"/>
    <property type="molecule type" value="Genomic_DNA"/>
</dbReference>